<evidence type="ECO:0000256" key="5">
    <source>
        <dbReference type="ARBA" id="ARBA00023242"/>
    </source>
</evidence>
<keyword evidence="4" id="KW-0804">Transcription</keyword>
<dbReference type="Gene3D" id="4.10.240.10">
    <property type="entry name" value="Zn(2)-C6 fungal-type DNA-binding domain"/>
    <property type="match status" value="1"/>
</dbReference>
<evidence type="ECO:0000256" key="3">
    <source>
        <dbReference type="ARBA" id="ARBA00023125"/>
    </source>
</evidence>
<dbReference type="SMART" id="SM00066">
    <property type="entry name" value="GAL4"/>
    <property type="match status" value="1"/>
</dbReference>
<feature type="compositionally biased region" description="Low complexity" evidence="6">
    <location>
        <begin position="767"/>
        <end position="786"/>
    </location>
</feature>
<feature type="compositionally biased region" description="Low complexity" evidence="6">
    <location>
        <begin position="113"/>
        <end position="122"/>
    </location>
</feature>
<dbReference type="InterPro" id="IPR001138">
    <property type="entry name" value="Zn2Cys6_DnaBD"/>
</dbReference>
<keyword evidence="2" id="KW-0805">Transcription regulation</keyword>
<evidence type="ECO:0000313" key="9">
    <source>
        <dbReference type="Proteomes" id="UP000214365"/>
    </source>
</evidence>
<evidence type="ECO:0000256" key="1">
    <source>
        <dbReference type="ARBA" id="ARBA00022723"/>
    </source>
</evidence>
<dbReference type="STRING" id="1441469.A0A1Q5QAG2"/>
<evidence type="ECO:0000256" key="4">
    <source>
        <dbReference type="ARBA" id="ARBA00023163"/>
    </source>
</evidence>
<proteinExistence type="predicted"/>
<keyword evidence="1" id="KW-0479">Metal-binding</keyword>
<dbReference type="EMBL" id="LFMY01000002">
    <property type="protein sequence ID" value="OKL62798.1"/>
    <property type="molecule type" value="Genomic_DNA"/>
</dbReference>
<dbReference type="GO" id="GO:0000978">
    <property type="term" value="F:RNA polymerase II cis-regulatory region sequence-specific DNA binding"/>
    <property type="evidence" value="ECO:0007669"/>
    <property type="project" value="TreeGrafter"/>
</dbReference>
<dbReference type="AlphaFoldDB" id="A0A1Q5QAG2"/>
<keyword evidence="3" id="KW-0238">DNA-binding</keyword>
<keyword evidence="5" id="KW-0539">Nucleus</keyword>
<dbReference type="GO" id="GO:0000981">
    <property type="term" value="F:DNA-binding transcription factor activity, RNA polymerase II-specific"/>
    <property type="evidence" value="ECO:0007669"/>
    <property type="project" value="InterPro"/>
</dbReference>
<dbReference type="OrthoDB" id="2123952at2759"/>
<feature type="region of interest" description="Disordered" evidence="6">
    <location>
        <begin position="649"/>
        <end position="686"/>
    </location>
</feature>
<dbReference type="InterPro" id="IPR051127">
    <property type="entry name" value="Fungal_SecMet_Regulators"/>
</dbReference>
<evidence type="ECO:0000256" key="2">
    <source>
        <dbReference type="ARBA" id="ARBA00023015"/>
    </source>
</evidence>
<name>A0A1Q5QAG2_TALAT</name>
<sequence>MADDLSAEAAPKWRISKACQECRRRKIRCDGGEPCQHCKQRNSECEYRGFVRQRKRKHELVSKHEDAAANTEDERGGPGAESSSARYGTTLPVHRKDPGLNSGLSDGATAATGNKRSSGSSKNGLMDYSVAATHVASPSCIIQLYYGPTSNFSLMQLMYRQLVEGLGDGHSDPSLSRRDEVEEVGAGLDLFSHRRLFFGDLAGNQDMSLSEMTGSSSLFFLHPSTASKYLERYLSTIYYLMPWQPKERYRQKVNALYQNGQDDMHLNSPEATIILLILACGAAMIYAHYQSEKARPNSAFLCLGTAVRKAIAAGLHKNTRFQLEQATEDAEEKRITFWSLFFYETWLCFGLGRPITIPAHEITIPDPREQPMLLAIVELARIMARSARSMYGKNHESLLLVWKNAREIRKDLQSFARRVRGVLNFGFDASPKPGEVGVCQIILLLLYHNLMLLTFRPFLVFRARWRRDNIMKSDEATLSTGLKSTTPSWLDEACECCLEAARCIIRNLSEACEINNQVREINYHGFFLESACFTLAFDMMNATPQDAANHLPWVRSGLRCLASMLRNDQYQGQISMTMRAIRQMLIAVFPELSVAMGPDLLSGDNSHLESNLYTKEARDSDNRQDFDGIGGSSGYGYGLMGAENSISKTKISGEPTNLSRPSATNIKNTSHDTQQQQPSFNQLYGSPIDFNSNPSAFFSSLGQNLNATPMSNSDATNPNSNSNLENEIVDFTQADVTNWKDFDFSTMDLEAFMSIDPNVDGIGNPFSAANNSSSSNNNNNNNHNHNPYFPQLGPGVHGWSGNDVGMGFGSTR</sequence>
<dbReference type="PROSITE" id="PS50048">
    <property type="entry name" value="ZN2_CY6_FUNGAL_2"/>
    <property type="match status" value="1"/>
</dbReference>
<protein>
    <recommendedName>
        <fullName evidence="7">Zn(2)-C6 fungal-type domain-containing protein</fullName>
    </recommendedName>
</protein>
<evidence type="ECO:0000259" key="7">
    <source>
        <dbReference type="PROSITE" id="PS50048"/>
    </source>
</evidence>
<gene>
    <name evidence="8" type="ORF">UA08_01461</name>
</gene>
<evidence type="ECO:0000313" key="8">
    <source>
        <dbReference type="EMBL" id="OKL62798.1"/>
    </source>
</evidence>
<dbReference type="InterPro" id="IPR007219">
    <property type="entry name" value="XnlR_reg_dom"/>
</dbReference>
<dbReference type="RefSeq" id="XP_020122919.1">
    <property type="nucleotide sequence ID" value="XM_020261128.1"/>
</dbReference>
<dbReference type="CDD" id="cd12148">
    <property type="entry name" value="fungal_TF_MHR"/>
    <property type="match status" value="1"/>
</dbReference>
<dbReference type="GO" id="GO:0008270">
    <property type="term" value="F:zinc ion binding"/>
    <property type="evidence" value="ECO:0007669"/>
    <property type="project" value="InterPro"/>
</dbReference>
<dbReference type="SMART" id="SM00906">
    <property type="entry name" value="Fungal_trans"/>
    <property type="match status" value="1"/>
</dbReference>
<keyword evidence="9" id="KW-1185">Reference proteome</keyword>
<feature type="domain" description="Zn(2)-C6 fungal-type" evidence="7">
    <location>
        <begin position="18"/>
        <end position="47"/>
    </location>
</feature>
<dbReference type="CDD" id="cd00067">
    <property type="entry name" value="GAL4"/>
    <property type="match status" value="1"/>
</dbReference>
<accession>A0A1Q5QAG2</accession>
<comment type="caution">
    <text evidence="8">The sequence shown here is derived from an EMBL/GenBank/DDBJ whole genome shotgun (WGS) entry which is preliminary data.</text>
</comment>
<dbReference type="PROSITE" id="PS00463">
    <property type="entry name" value="ZN2_CY6_FUNGAL_1"/>
    <property type="match status" value="1"/>
</dbReference>
<dbReference type="Proteomes" id="UP000214365">
    <property type="component" value="Unassembled WGS sequence"/>
</dbReference>
<dbReference type="Pfam" id="PF04082">
    <property type="entry name" value="Fungal_trans"/>
    <property type="match status" value="1"/>
</dbReference>
<reference evidence="8 9" key="1">
    <citation type="submission" date="2015-06" db="EMBL/GenBank/DDBJ databases">
        <title>Talaromyces atroroseus IBT 11181 draft genome.</title>
        <authorList>
            <person name="Rasmussen K.B."/>
            <person name="Rasmussen S."/>
            <person name="Petersen B."/>
            <person name="Sicheritz-Ponten T."/>
            <person name="Mortensen U.H."/>
            <person name="Thrane U."/>
        </authorList>
    </citation>
    <scope>NUCLEOTIDE SEQUENCE [LARGE SCALE GENOMIC DNA]</scope>
    <source>
        <strain evidence="8 9">IBT 11181</strain>
    </source>
</reference>
<dbReference type="GO" id="GO:0005634">
    <property type="term" value="C:nucleus"/>
    <property type="evidence" value="ECO:0007669"/>
    <property type="project" value="TreeGrafter"/>
</dbReference>
<dbReference type="SUPFAM" id="SSF57701">
    <property type="entry name" value="Zn2/Cys6 DNA-binding domain"/>
    <property type="match status" value="1"/>
</dbReference>
<dbReference type="GeneID" id="31001216"/>
<dbReference type="PANTHER" id="PTHR47424">
    <property type="entry name" value="REGULATORY PROTEIN GAL4"/>
    <property type="match status" value="1"/>
</dbReference>
<feature type="region of interest" description="Disordered" evidence="6">
    <location>
        <begin position="765"/>
        <end position="787"/>
    </location>
</feature>
<evidence type="ECO:0000256" key="6">
    <source>
        <dbReference type="SAM" id="MobiDB-lite"/>
    </source>
</evidence>
<dbReference type="GO" id="GO:0000435">
    <property type="term" value="P:positive regulation of transcription from RNA polymerase II promoter by galactose"/>
    <property type="evidence" value="ECO:0007669"/>
    <property type="project" value="TreeGrafter"/>
</dbReference>
<feature type="compositionally biased region" description="Basic and acidic residues" evidence="6">
    <location>
        <begin position="59"/>
        <end position="76"/>
    </location>
</feature>
<dbReference type="PANTHER" id="PTHR47424:SF15">
    <property type="entry name" value="ZN(II)2CYS6 TRANSCRIPTION FACTOR (EUROFUNG)"/>
    <property type="match status" value="1"/>
</dbReference>
<dbReference type="InterPro" id="IPR036864">
    <property type="entry name" value="Zn2-C6_fun-type_DNA-bd_sf"/>
</dbReference>
<dbReference type="Pfam" id="PF00172">
    <property type="entry name" value="Zn_clus"/>
    <property type="match status" value="1"/>
</dbReference>
<organism evidence="8 9">
    <name type="scientific">Talaromyces atroroseus</name>
    <dbReference type="NCBI Taxonomy" id="1441469"/>
    <lineage>
        <taxon>Eukaryota</taxon>
        <taxon>Fungi</taxon>
        <taxon>Dikarya</taxon>
        <taxon>Ascomycota</taxon>
        <taxon>Pezizomycotina</taxon>
        <taxon>Eurotiomycetes</taxon>
        <taxon>Eurotiomycetidae</taxon>
        <taxon>Eurotiales</taxon>
        <taxon>Trichocomaceae</taxon>
        <taxon>Talaromyces</taxon>
        <taxon>Talaromyces sect. Trachyspermi</taxon>
    </lineage>
</organism>
<feature type="region of interest" description="Disordered" evidence="6">
    <location>
        <begin position="56"/>
        <end position="122"/>
    </location>
</feature>
<dbReference type="GO" id="GO:0006351">
    <property type="term" value="P:DNA-templated transcription"/>
    <property type="evidence" value="ECO:0007669"/>
    <property type="project" value="InterPro"/>
</dbReference>